<name>A0A1M4X887_9BACT</name>
<sequence>MNNTIKIFAFPFLALMAGISGCKKTEYQFGELKTPSNLALTTVVAGVDANNPDGNGTGAVTINTSASNAITYNIDFGDGIKQIVPTGAINYKYTTPGTHEYTITANAIGTGGNTSTISKKVKVFVAFEIPANIIQFLTGGSSKTWMTANEEPGHVGVGPADQFSPIWYAATPNQRAECLYDDEITFTKDANNNISMSIDNKGQSFSIGAASAYYGASGGDDCYTIDVAAPRKLAFMGATSASTTANSTRIQFMVPGNGLINFGTGGNTYEILSISETLVQLRNIGIDGNAWYQILKAK</sequence>
<dbReference type="InterPro" id="IPR035986">
    <property type="entry name" value="PKD_dom_sf"/>
</dbReference>
<dbReference type="STRING" id="1121884.SAMN02745131_01379"/>
<gene>
    <name evidence="2" type="ORF">SAMN02745131_01379</name>
</gene>
<organism evidence="2 3">
    <name type="scientific">Flavisolibacter ginsengisoli DSM 18119</name>
    <dbReference type="NCBI Taxonomy" id="1121884"/>
    <lineage>
        <taxon>Bacteria</taxon>
        <taxon>Pseudomonadati</taxon>
        <taxon>Bacteroidota</taxon>
        <taxon>Chitinophagia</taxon>
        <taxon>Chitinophagales</taxon>
        <taxon>Chitinophagaceae</taxon>
        <taxon>Flavisolibacter</taxon>
    </lineage>
</organism>
<reference evidence="2 3" key="1">
    <citation type="submission" date="2016-11" db="EMBL/GenBank/DDBJ databases">
        <authorList>
            <person name="Jaros S."/>
            <person name="Januszkiewicz K."/>
            <person name="Wedrychowicz H."/>
        </authorList>
    </citation>
    <scope>NUCLEOTIDE SEQUENCE [LARGE SCALE GENOMIC DNA]</scope>
    <source>
        <strain evidence="2 3">DSM 18119</strain>
    </source>
</reference>
<protein>
    <recommendedName>
        <fullName evidence="1">PKD domain-containing protein</fullName>
    </recommendedName>
</protein>
<dbReference type="InterPro" id="IPR000601">
    <property type="entry name" value="PKD_dom"/>
</dbReference>
<feature type="domain" description="PKD" evidence="1">
    <location>
        <begin position="64"/>
        <end position="123"/>
    </location>
</feature>
<keyword evidence="3" id="KW-1185">Reference proteome</keyword>
<evidence type="ECO:0000259" key="1">
    <source>
        <dbReference type="PROSITE" id="PS50093"/>
    </source>
</evidence>
<dbReference type="CDD" id="cd00146">
    <property type="entry name" value="PKD"/>
    <property type="match status" value="1"/>
</dbReference>
<dbReference type="PROSITE" id="PS51257">
    <property type="entry name" value="PROKAR_LIPOPROTEIN"/>
    <property type="match status" value="1"/>
</dbReference>
<proteinExistence type="predicted"/>
<dbReference type="AlphaFoldDB" id="A0A1M4X887"/>
<dbReference type="EMBL" id="FQUU01000004">
    <property type="protein sequence ID" value="SHE89718.1"/>
    <property type="molecule type" value="Genomic_DNA"/>
</dbReference>
<dbReference type="Proteomes" id="UP000184048">
    <property type="component" value="Unassembled WGS sequence"/>
</dbReference>
<dbReference type="InterPro" id="IPR013783">
    <property type="entry name" value="Ig-like_fold"/>
</dbReference>
<dbReference type="PROSITE" id="PS50093">
    <property type="entry name" value="PKD"/>
    <property type="match status" value="1"/>
</dbReference>
<evidence type="ECO:0000313" key="3">
    <source>
        <dbReference type="Proteomes" id="UP000184048"/>
    </source>
</evidence>
<dbReference type="Gene3D" id="2.60.40.10">
    <property type="entry name" value="Immunoglobulins"/>
    <property type="match status" value="1"/>
</dbReference>
<dbReference type="SUPFAM" id="SSF49299">
    <property type="entry name" value="PKD domain"/>
    <property type="match status" value="1"/>
</dbReference>
<evidence type="ECO:0000313" key="2">
    <source>
        <dbReference type="EMBL" id="SHE89718.1"/>
    </source>
</evidence>
<dbReference type="OrthoDB" id="5381604at2"/>
<accession>A0A1M4X887</accession>
<dbReference type="RefSeq" id="WP_072834589.1">
    <property type="nucleotide sequence ID" value="NZ_FQUU01000004.1"/>
</dbReference>